<feature type="region of interest" description="Disordered" evidence="2">
    <location>
        <begin position="1"/>
        <end position="21"/>
    </location>
</feature>
<dbReference type="GO" id="GO:0046872">
    <property type="term" value="F:metal ion binding"/>
    <property type="evidence" value="ECO:0007669"/>
    <property type="project" value="UniProtKB-KW"/>
</dbReference>
<feature type="non-terminal residue" evidence="4">
    <location>
        <position position="253"/>
    </location>
</feature>
<dbReference type="Gene3D" id="3.40.1190.20">
    <property type="match status" value="1"/>
</dbReference>
<dbReference type="EMBL" id="GBEZ01023195">
    <property type="protein sequence ID" value="JAC63675.1"/>
    <property type="molecule type" value="Transcribed_RNA"/>
</dbReference>
<dbReference type="InterPro" id="IPR011611">
    <property type="entry name" value="PfkB_dom"/>
</dbReference>
<dbReference type="GO" id="GO:0016798">
    <property type="term" value="F:hydrolase activity, acting on glycosyl bonds"/>
    <property type="evidence" value="ECO:0007669"/>
    <property type="project" value="TreeGrafter"/>
</dbReference>
<dbReference type="Pfam" id="PF00294">
    <property type="entry name" value="PfkB"/>
    <property type="match status" value="1"/>
</dbReference>
<dbReference type="PANTHER" id="PTHR42909:SF1">
    <property type="entry name" value="CARBOHYDRATE KINASE PFKB DOMAIN-CONTAINING PROTEIN"/>
    <property type="match status" value="1"/>
</dbReference>
<evidence type="ECO:0000313" key="4">
    <source>
        <dbReference type="EMBL" id="JAC63675.1"/>
    </source>
</evidence>
<feature type="domain" description="Carbohydrate kinase PfkB" evidence="3">
    <location>
        <begin position="119"/>
        <end position="202"/>
    </location>
</feature>
<keyword evidence="1" id="KW-0479">Metal-binding</keyword>
<evidence type="ECO:0000256" key="2">
    <source>
        <dbReference type="SAM" id="MobiDB-lite"/>
    </source>
</evidence>
<dbReference type="GO" id="GO:0016301">
    <property type="term" value="F:kinase activity"/>
    <property type="evidence" value="ECO:0007669"/>
    <property type="project" value="UniProtKB-KW"/>
</dbReference>
<gene>
    <name evidence="4" type="ORF">TSPGSL018_20039</name>
</gene>
<dbReference type="SUPFAM" id="SSF53613">
    <property type="entry name" value="Ribokinase-like"/>
    <property type="match status" value="1"/>
</dbReference>
<evidence type="ECO:0000259" key="3">
    <source>
        <dbReference type="Pfam" id="PF00294"/>
    </source>
</evidence>
<reference evidence="4" key="1">
    <citation type="submission" date="2014-05" db="EMBL/GenBank/DDBJ databases">
        <title>The transcriptome of the halophilic microalga Tetraselmis sp. GSL018 isolated from the Great Salt Lake, Utah.</title>
        <authorList>
            <person name="Jinkerson R.E."/>
            <person name="D'Adamo S."/>
            <person name="Posewitz M.C."/>
        </authorList>
    </citation>
    <scope>NUCLEOTIDE SEQUENCE</scope>
    <source>
        <strain evidence="4">GSL018</strain>
    </source>
</reference>
<accession>A0A061QZ20</accession>
<name>A0A061QZ20_9CHLO</name>
<sequence length="253" mass="26352">MSLSECSLSRTDANSPPATASSRLDALARHIIGSSNKSISYQPGLVGNSSFRNFQVARDEISQENTLVSHSGGSVFLSLPPSLSNPSLKRQPVFAGGTVMDIQGIPAAGQKGPSRGTTIPGTVTLIPGGVARNIAECVARLNSGRWGTPLLISLVGKDLLGGSLLKHLQKINVDTRAVRQAEISTAAVAVVLDCDGEISAGIADLSALDDPKEASLQTEWTQRFSRDIAAAPIAVVDANLSTETIQRTVDLAA</sequence>
<keyword evidence="4" id="KW-0418">Kinase</keyword>
<dbReference type="GO" id="GO:0004730">
    <property type="term" value="F:pseudouridylate synthase activity"/>
    <property type="evidence" value="ECO:0007669"/>
    <property type="project" value="TreeGrafter"/>
</dbReference>
<evidence type="ECO:0000256" key="1">
    <source>
        <dbReference type="ARBA" id="ARBA00022723"/>
    </source>
</evidence>
<dbReference type="AlphaFoldDB" id="A0A061QZ20"/>
<dbReference type="GO" id="GO:0005737">
    <property type="term" value="C:cytoplasm"/>
    <property type="evidence" value="ECO:0007669"/>
    <property type="project" value="TreeGrafter"/>
</dbReference>
<keyword evidence="4" id="KW-0808">Transferase</keyword>
<organism evidence="4">
    <name type="scientific">Tetraselmis sp. GSL018</name>
    <dbReference type="NCBI Taxonomy" id="582737"/>
    <lineage>
        <taxon>Eukaryota</taxon>
        <taxon>Viridiplantae</taxon>
        <taxon>Chlorophyta</taxon>
        <taxon>core chlorophytes</taxon>
        <taxon>Chlorodendrophyceae</taxon>
        <taxon>Chlorodendrales</taxon>
        <taxon>Chlorodendraceae</taxon>
        <taxon>Tetraselmis</taxon>
    </lineage>
</organism>
<protein>
    <submittedName>
        <fullName evidence="4">Pfkb-type carbohydrate kinase family protein</fullName>
    </submittedName>
</protein>
<proteinExistence type="predicted"/>
<dbReference type="InterPro" id="IPR029056">
    <property type="entry name" value="Ribokinase-like"/>
</dbReference>
<dbReference type="PANTHER" id="PTHR42909">
    <property type="entry name" value="ZGC:136858"/>
    <property type="match status" value="1"/>
</dbReference>